<evidence type="ECO:0000256" key="1">
    <source>
        <dbReference type="SAM" id="MobiDB-lite"/>
    </source>
</evidence>
<name>A0A7S0ZUT9_NOCSC</name>
<keyword evidence="2" id="KW-1133">Transmembrane helix</keyword>
<reference evidence="4" key="1">
    <citation type="submission" date="2021-01" db="EMBL/GenBank/DDBJ databases">
        <authorList>
            <person name="Corre E."/>
            <person name="Pelletier E."/>
            <person name="Niang G."/>
            <person name="Scheremetjew M."/>
            <person name="Finn R."/>
            <person name="Kale V."/>
            <person name="Holt S."/>
            <person name="Cochrane G."/>
            <person name="Meng A."/>
            <person name="Brown T."/>
            <person name="Cohen L."/>
        </authorList>
    </citation>
    <scope>NUCLEOTIDE SEQUENCE</scope>
</reference>
<keyword evidence="2" id="KW-0812">Transmembrane</keyword>
<protein>
    <submittedName>
        <fullName evidence="4">Uncharacterized protein</fullName>
    </submittedName>
</protein>
<sequence>MLQRVEAMTFATLFRTFLLMVRLLVAQHVLCLLCAGTASGTECLGSVDLTSERCCQILYNGNKSFYNKLTLTCRRNSCPWGTYFDEASSECVVDPGAECVEPAFADGDYEEAREGYVATCCNRTYNDTRPFYNYVKYKCTSYCPVPLDCVEPGWAYCVDPGDIATCSCPVGLQVNGTDRSCVYVQTEMFGTWSLVGLALIAFSCLVLGTVCVCYTIKSCCCPKPRHGRPPGMMHPYPMGARCRPEMVRPPSYSHHRPKGPPSHSYGSRYY</sequence>
<feature type="transmembrane region" description="Helical" evidence="2">
    <location>
        <begin position="189"/>
        <end position="216"/>
    </location>
</feature>
<gene>
    <name evidence="4" type="ORF">NSCI0253_LOCUS7663</name>
</gene>
<organism evidence="4">
    <name type="scientific">Noctiluca scintillans</name>
    <name type="common">Sea sparkle</name>
    <name type="synonym">Red tide dinoflagellate</name>
    <dbReference type="NCBI Taxonomy" id="2966"/>
    <lineage>
        <taxon>Eukaryota</taxon>
        <taxon>Sar</taxon>
        <taxon>Alveolata</taxon>
        <taxon>Dinophyceae</taxon>
        <taxon>Noctilucales</taxon>
        <taxon>Noctilucaceae</taxon>
        <taxon>Noctiluca</taxon>
    </lineage>
</organism>
<feature type="chain" id="PRO_5031470063" evidence="3">
    <location>
        <begin position="27"/>
        <end position="270"/>
    </location>
</feature>
<evidence type="ECO:0000313" key="4">
    <source>
        <dbReference type="EMBL" id="CAD8833315.1"/>
    </source>
</evidence>
<dbReference type="AlphaFoldDB" id="A0A7S0ZUT9"/>
<evidence type="ECO:0000256" key="3">
    <source>
        <dbReference type="SAM" id="SignalP"/>
    </source>
</evidence>
<accession>A0A7S0ZUT9</accession>
<feature type="region of interest" description="Disordered" evidence="1">
    <location>
        <begin position="249"/>
        <end position="270"/>
    </location>
</feature>
<proteinExistence type="predicted"/>
<keyword evidence="2" id="KW-0472">Membrane</keyword>
<dbReference type="EMBL" id="HBFQ01010914">
    <property type="protein sequence ID" value="CAD8833315.1"/>
    <property type="molecule type" value="Transcribed_RNA"/>
</dbReference>
<evidence type="ECO:0000256" key="2">
    <source>
        <dbReference type="SAM" id="Phobius"/>
    </source>
</evidence>
<keyword evidence="3" id="KW-0732">Signal</keyword>
<feature type="signal peptide" evidence="3">
    <location>
        <begin position="1"/>
        <end position="26"/>
    </location>
</feature>